<dbReference type="AlphaFoldDB" id="A0A2P2SWL6"/>
<evidence type="ECO:0000256" key="2">
    <source>
        <dbReference type="SAM" id="Phobius"/>
    </source>
</evidence>
<dbReference type="EMBL" id="KV460207">
    <property type="protein sequence ID" value="OBU01200.1"/>
    <property type="molecule type" value="Genomic_DNA"/>
</dbReference>
<feature type="transmembrane region" description="Helical" evidence="2">
    <location>
        <begin position="191"/>
        <end position="212"/>
    </location>
</feature>
<evidence type="ECO:0000313" key="3">
    <source>
        <dbReference type="EMBL" id="OBU01200.1"/>
    </source>
</evidence>
<feature type="compositionally biased region" description="Low complexity" evidence="1">
    <location>
        <begin position="9"/>
        <end position="32"/>
    </location>
</feature>
<accession>A0A2P2SWL6</accession>
<reference evidence="4" key="2">
    <citation type="journal article" date="2018" name="Nat. Commun.">
        <title>Extreme sensitivity to ultraviolet light in the fungal pathogen causing white-nose syndrome of bats.</title>
        <authorList>
            <person name="Palmer J.M."/>
            <person name="Drees K.P."/>
            <person name="Foster J.T."/>
            <person name="Lindner D.L."/>
        </authorList>
    </citation>
    <scope>NUCLEOTIDE SEQUENCE [LARGE SCALE GENOMIC DNA]</scope>
    <source>
        <strain evidence="4">UAMH 10579</strain>
    </source>
</reference>
<keyword evidence="4" id="KW-1185">Reference proteome</keyword>
<dbReference type="OrthoDB" id="5394254at2759"/>
<feature type="transmembrane region" description="Helical" evidence="2">
    <location>
        <begin position="151"/>
        <end position="170"/>
    </location>
</feature>
<proteinExistence type="predicted"/>
<feature type="region of interest" description="Disordered" evidence="1">
    <location>
        <begin position="1"/>
        <end position="39"/>
    </location>
</feature>
<evidence type="ECO:0000256" key="1">
    <source>
        <dbReference type="SAM" id="MobiDB-lite"/>
    </source>
</evidence>
<keyword evidence="2" id="KW-1133">Transmembrane helix</keyword>
<organism evidence="3 4">
    <name type="scientific">Pseudogymnoascus verrucosus</name>
    <dbReference type="NCBI Taxonomy" id="342668"/>
    <lineage>
        <taxon>Eukaryota</taxon>
        <taxon>Fungi</taxon>
        <taxon>Dikarya</taxon>
        <taxon>Ascomycota</taxon>
        <taxon>Pezizomycotina</taxon>
        <taxon>Leotiomycetes</taxon>
        <taxon>Thelebolales</taxon>
        <taxon>Thelebolaceae</taxon>
        <taxon>Pseudogymnoascus</taxon>
    </lineage>
</organism>
<keyword evidence="2" id="KW-0812">Transmembrane</keyword>
<name>A0A2P2SWL6_9PEZI</name>
<dbReference type="GeneID" id="28834306"/>
<evidence type="ECO:0000313" key="4">
    <source>
        <dbReference type="Proteomes" id="UP000091956"/>
    </source>
</evidence>
<dbReference type="RefSeq" id="XP_018134932.1">
    <property type="nucleotide sequence ID" value="XM_018270448.2"/>
</dbReference>
<protein>
    <submittedName>
        <fullName evidence="3">Uncharacterized protein</fullName>
    </submittedName>
</protein>
<dbReference type="Proteomes" id="UP000091956">
    <property type="component" value="Unassembled WGS sequence"/>
</dbReference>
<feature type="transmembrane region" description="Helical" evidence="2">
    <location>
        <begin position="324"/>
        <end position="344"/>
    </location>
</feature>
<sequence length="349" mass="35956">MRTRKGDQAATAAAAATKATAASTPRAAKSTTVAKRTSSTPIAPSISAEELRAGAPLSPAIRLPVLATMGLAISTVLHQLATQFGDGGVGHVARRAEGWGELGVVVGWRSIELGIAWCNGYSASEVAALSLFSQGPVLFLLHYFYNTRATPTILSLVITILSTTLPIALIPPPKTRRTTAEAPEIDGGAKILTTLLAACIHSLVLSISYATFLPTTLATQFNNLPSVAAAHSSSFISLLPLTLVSGLAARSFILAPSTSSLSTTKPEFDAVSSGLGEHVRYNVCGYSERMKEVLRRTAILASLGGANTFALVKGIEGVEACGAVAYAGVWVTAVVVSGVALGVVGDVDV</sequence>
<reference evidence="3 4" key="1">
    <citation type="submission" date="2016-03" db="EMBL/GenBank/DDBJ databases">
        <title>Comparative genomics of Pseudogymnoascus destructans, the fungus causing white-nose syndrome of bats.</title>
        <authorList>
            <person name="Palmer J.M."/>
            <person name="Drees K.P."/>
            <person name="Foster J.T."/>
            <person name="Lindner D.L."/>
        </authorList>
    </citation>
    <scope>NUCLEOTIDE SEQUENCE [LARGE SCALE GENOMIC DNA]</scope>
    <source>
        <strain evidence="3 4">UAMH 10579</strain>
    </source>
</reference>
<gene>
    <name evidence="3" type="ORF">VE01_00920</name>
</gene>
<keyword evidence="2" id="KW-0472">Membrane</keyword>